<dbReference type="Pfam" id="PF03719">
    <property type="entry name" value="Ribosomal_S5_C"/>
    <property type="match status" value="1"/>
</dbReference>
<dbReference type="HAMAP" id="MF_01307_B">
    <property type="entry name" value="Ribosomal_uS5_B"/>
    <property type="match status" value="1"/>
</dbReference>
<dbReference type="PROSITE" id="PS50881">
    <property type="entry name" value="S5_DSRBD"/>
    <property type="match status" value="1"/>
</dbReference>
<dbReference type="Pfam" id="PF00333">
    <property type="entry name" value="Ribosomal_S5"/>
    <property type="match status" value="1"/>
</dbReference>
<dbReference type="Proteomes" id="UP000824074">
    <property type="component" value="Unassembled WGS sequence"/>
</dbReference>
<comment type="function">
    <text evidence="7">With S4 and S12 plays an important role in translational accuracy.</text>
</comment>
<keyword evidence="5 7" id="KW-0687">Ribonucleoprotein</keyword>
<dbReference type="PANTHER" id="PTHR48277:SF1">
    <property type="entry name" value="MITOCHONDRIAL RIBOSOMAL PROTEIN S5"/>
    <property type="match status" value="1"/>
</dbReference>
<comment type="domain">
    <text evidence="7">The N-terminal domain interacts with the head of the 30S subunit; the C-terminal domain interacts with the body and contacts protein S4. The interaction surface between S4 and S5 is involved in control of translational fidelity.</text>
</comment>
<gene>
    <name evidence="7 10" type="primary">rpsE</name>
    <name evidence="10" type="ORF">IAB68_03895</name>
</gene>
<dbReference type="InterPro" id="IPR014721">
    <property type="entry name" value="Ribsml_uS5_D2-typ_fold_subgr"/>
</dbReference>
<evidence type="ECO:0000256" key="2">
    <source>
        <dbReference type="ARBA" id="ARBA00022730"/>
    </source>
</evidence>
<comment type="subunit">
    <text evidence="7">Part of the 30S ribosomal subunit. Contacts proteins S4 and S8.</text>
</comment>
<dbReference type="InterPro" id="IPR005324">
    <property type="entry name" value="Ribosomal_uS5_C"/>
</dbReference>
<dbReference type="EMBL" id="DVMT01000038">
    <property type="protein sequence ID" value="HIU40422.1"/>
    <property type="molecule type" value="Genomic_DNA"/>
</dbReference>
<sequence length="169" mass="17733">MERRNSKPREKEYNETVISVNRVTKVTKGGRHLRFAACVAVGDGKGKVGLGTGKANEVQDAIKKAIGDATNKIIKIDLVEGRTVSHDAIGTSGAARVLIKPAKAGTGIIAGGAVRAILELAGVKDIISKSLGSNTQINTARATIDALKSQKSLEHIAELRGKSKEEILG</sequence>
<dbReference type="SUPFAM" id="SSF54211">
    <property type="entry name" value="Ribosomal protein S5 domain 2-like"/>
    <property type="match status" value="1"/>
</dbReference>
<evidence type="ECO:0000256" key="1">
    <source>
        <dbReference type="ARBA" id="ARBA00008945"/>
    </source>
</evidence>
<reference evidence="10" key="1">
    <citation type="submission" date="2020-10" db="EMBL/GenBank/DDBJ databases">
        <authorList>
            <person name="Gilroy R."/>
        </authorList>
    </citation>
    <scope>NUCLEOTIDE SEQUENCE</scope>
    <source>
        <strain evidence="10">CHK193-30670</strain>
    </source>
</reference>
<comment type="caution">
    <text evidence="10">The sequence shown here is derived from an EMBL/GenBank/DDBJ whole genome shotgun (WGS) entry which is preliminary data.</text>
</comment>
<dbReference type="InterPro" id="IPR005712">
    <property type="entry name" value="Ribosomal_uS5_bac-type"/>
</dbReference>
<evidence type="ECO:0000313" key="11">
    <source>
        <dbReference type="Proteomes" id="UP000824074"/>
    </source>
</evidence>
<dbReference type="GO" id="GO:0019843">
    <property type="term" value="F:rRNA binding"/>
    <property type="evidence" value="ECO:0007669"/>
    <property type="project" value="UniProtKB-UniRule"/>
</dbReference>
<evidence type="ECO:0000256" key="3">
    <source>
        <dbReference type="ARBA" id="ARBA00022884"/>
    </source>
</evidence>
<dbReference type="AlphaFoldDB" id="A0A9D1LJ06"/>
<evidence type="ECO:0000256" key="4">
    <source>
        <dbReference type="ARBA" id="ARBA00022980"/>
    </source>
</evidence>
<dbReference type="GO" id="GO:0006412">
    <property type="term" value="P:translation"/>
    <property type="evidence" value="ECO:0007669"/>
    <property type="project" value="UniProtKB-UniRule"/>
</dbReference>
<dbReference type="InterPro" id="IPR020568">
    <property type="entry name" value="Ribosomal_Su5_D2-typ_SF"/>
</dbReference>
<dbReference type="Gene3D" id="3.30.230.10">
    <property type="match status" value="1"/>
</dbReference>
<keyword evidence="4 7" id="KW-0689">Ribosomal protein</keyword>
<keyword evidence="2 7" id="KW-0699">rRNA-binding</keyword>
<comment type="function">
    <text evidence="7">Located at the back of the 30S subunit body where it stabilizes the conformation of the head with respect to the body.</text>
</comment>
<reference evidence="10" key="2">
    <citation type="journal article" date="2021" name="PeerJ">
        <title>Extensive microbial diversity within the chicken gut microbiome revealed by metagenomics and culture.</title>
        <authorList>
            <person name="Gilroy R."/>
            <person name="Ravi A."/>
            <person name="Getino M."/>
            <person name="Pursley I."/>
            <person name="Horton D.L."/>
            <person name="Alikhan N.F."/>
            <person name="Baker D."/>
            <person name="Gharbi K."/>
            <person name="Hall N."/>
            <person name="Watson M."/>
            <person name="Adriaenssens E.M."/>
            <person name="Foster-Nyarko E."/>
            <person name="Jarju S."/>
            <person name="Secka A."/>
            <person name="Antonio M."/>
            <person name="Oren A."/>
            <person name="Chaudhuri R.R."/>
            <person name="La Ragione R."/>
            <person name="Hildebrand F."/>
            <person name="Pallen M.J."/>
        </authorList>
    </citation>
    <scope>NUCLEOTIDE SEQUENCE</scope>
    <source>
        <strain evidence="10">CHK193-30670</strain>
    </source>
</reference>
<accession>A0A9D1LJ06</accession>
<organism evidence="10 11">
    <name type="scientific">Candidatus Aphodocola excrementigallinarum</name>
    <dbReference type="NCBI Taxonomy" id="2840670"/>
    <lineage>
        <taxon>Bacteria</taxon>
        <taxon>Bacillati</taxon>
        <taxon>Bacillota</taxon>
        <taxon>Bacilli</taxon>
        <taxon>Candidatus Aphodocola</taxon>
    </lineage>
</organism>
<proteinExistence type="inferred from homology"/>
<evidence type="ECO:0000256" key="8">
    <source>
        <dbReference type="RuleBase" id="RU003823"/>
    </source>
</evidence>
<evidence type="ECO:0000259" key="9">
    <source>
        <dbReference type="PROSITE" id="PS50881"/>
    </source>
</evidence>
<dbReference type="Gene3D" id="3.30.160.20">
    <property type="match status" value="1"/>
</dbReference>
<evidence type="ECO:0000256" key="5">
    <source>
        <dbReference type="ARBA" id="ARBA00023274"/>
    </source>
</evidence>
<evidence type="ECO:0000313" key="10">
    <source>
        <dbReference type="EMBL" id="HIU40422.1"/>
    </source>
</evidence>
<dbReference type="FunFam" id="3.30.230.10:FF:000002">
    <property type="entry name" value="30S ribosomal protein S5"/>
    <property type="match status" value="1"/>
</dbReference>
<feature type="domain" description="S5 DRBM" evidence="9">
    <location>
        <begin position="13"/>
        <end position="76"/>
    </location>
</feature>
<name>A0A9D1LJ06_9FIRM</name>
<dbReference type="SUPFAM" id="SSF54768">
    <property type="entry name" value="dsRNA-binding domain-like"/>
    <property type="match status" value="1"/>
</dbReference>
<evidence type="ECO:0000256" key="6">
    <source>
        <dbReference type="ARBA" id="ARBA00035255"/>
    </source>
</evidence>
<dbReference type="InterPro" id="IPR018192">
    <property type="entry name" value="Ribosomal_uS5_N_CS"/>
</dbReference>
<dbReference type="InterPro" id="IPR013810">
    <property type="entry name" value="Ribosomal_uS5_N"/>
</dbReference>
<dbReference type="GO" id="GO:0003735">
    <property type="term" value="F:structural constituent of ribosome"/>
    <property type="evidence" value="ECO:0007669"/>
    <property type="project" value="UniProtKB-UniRule"/>
</dbReference>
<dbReference type="GO" id="GO:0005737">
    <property type="term" value="C:cytoplasm"/>
    <property type="evidence" value="ECO:0007669"/>
    <property type="project" value="UniProtKB-ARBA"/>
</dbReference>
<dbReference type="GO" id="GO:0015935">
    <property type="term" value="C:small ribosomal subunit"/>
    <property type="evidence" value="ECO:0007669"/>
    <property type="project" value="InterPro"/>
</dbReference>
<protein>
    <recommendedName>
        <fullName evidence="6 7">Small ribosomal subunit protein uS5</fullName>
    </recommendedName>
</protein>
<dbReference type="InterPro" id="IPR000851">
    <property type="entry name" value="Ribosomal_uS5"/>
</dbReference>
<dbReference type="PANTHER" id="PTHR48277">
    <property type="entry name" value="MITOCHONDRIAL RIBOSOMAL PROTEIN S5"/>
    <property type="match status" value="1"/>
</dbReference>
<dbReference type="PROSITE" id="PS00585">
    <property type="entry name" value="RIBOSOMAL_S5"/>
    <property type="match status" value="1"/>
</dbReference>
<comment type="similarity">
    <text evidence="1 7 8">Belongs to the universal ribosomal protein uS5 family.</text>
</comment>
<evidence type="ECO:0000256" key="7">
    <source>
        <dbReference type="HAMAP-Rule" id="MF_01307"/>
    </source>
</evidence>
<dbReference type="NCBIfam" id="TIGR01021">
    <property type="entry name" value="rpsE_bact"/>
    <property type="match status" value="1"/>
</dbReference>
<keyword evidence="3 7" id="KW-0694">RNA-binding</keyword>